<keyword evidence="3" id="KW-1185">Reference proteome</keyword>
<gene>
    <name evidence="2" type="ORF">GAGA_4980</name>
</gene>
<name>A0ABQ0IET7_9ALTE</name>
<comment type="caution">
    <text evidence="2">The sequence shown here is derived from an EMBL/GenBank/DDBJ whole genome shotgun (WGS) entry which is preliminary data.</text>
</comment>
<dbReference type="PANTHER" id="PTHR43581">
    <property type="entry name" value="ATP/GTP PHOSPHATASE"/>
    <property type="match status" value="1"/>
</dbReference>
<evidence type="ECO:0000313" key="2">
    <source>
        <dbReference type="EMBL" id="GAC07803.1"/>
    </source>
</evidence>
<sequence length="521" mass="59051">MHIKSIKYSYLRNLSNRIDDQSVFEVNDKSQWDSRFDQEQPRFGGPLEPKTINILCGINGSGKSTIIDAIRSLNNQECMATLGREVPKDNCTPHIYIQFDNDSGILIQLPYTALDIGNKAKSSRTVSVTKVIKNCATLDVKEMLPKFPNAGSANISEELKSLKLDHVKYWSYSDGQSKPYNFECVLKQIQPHIKLFSCVQNIANVSNGLQKPDEVNDLVKITPSDDIHPNYIQYEQLPLGWKSVFGLISFLRTLEQGDIATIEEPEVYLHPKLQRLVMTFIKAAAKKLNIQFFISTHSPTIINAASEKHTAIFHTTGHNVELIPTLSPKILNELGCRASDLLQCNGVVWVEGPSDVIYVLGWLELYAEKNELPKPKHHVDFEFYMYGGAVLSHVGEESQLVSAMSINRNAFFILDKDLEVNSRNMVNKAKENILKSYSVSANCDVWVTNEYTIENYLPDKYRSNNFETLNNGRLKVVNNRSKVKIAQTFVNDQKMVGESLKNKHLLNSVKDLYEVIIKWSS</sequence>
<dbReference type="Proteomes" id="UP000008372">
    <property type="component" value="Unassembled WGS sequence"/>
</dbReference>
<feature type="domain" description="Endonuclease GajA/Old nuclease/RecF-like AAA" evidence="1">
    <location>
        <begin position="178"/>
        <end position="302"/>
    </location>
</feature>
<dbReference type="Pfam" id="PF13175">
    <property type="entry name" value="AAA_15"/>
    <property type="match status" value="1"/>
</dbReference>
<evidence type="ECO:0000259" key="1">
    <source>
        <dbReference type="Pfam" id="PF13175"/>
    </source>
</evidence>
<dbReference type="PANTHER" id="PTHR43581:SF2">
    <property type="entry name" value="EXCINUCLEASE ATPASE SUBUNIT"/>
    <property type="match status" value="1"/>
</dbReference>
<dbReference type="InterPro" id="IPR027417">
    <property type="entry name" value="P-loop_NTPase"/>
</dbReference>
<dbReference type="EMBL" id="BAEK01000094">
    <property type="protein sequence ID" value="GAC07803.1"/>
    <property type="molecule type" value="Genomic_DNA"/>
</dbReference>
<protein>
    <recommendedName>
        <fullName evidence="1">Endonuclease GajA/Old nuclease/RecF-like AAA domain-containing protein</fullName>
    </recommendedName>
</protein>
<dbReference type="Gene3D" id="3.40.50.300">
    <property type="entry name" value="P-loop containing nucleotide triphosphate hydrolases"/>
    <property type="match status" value="1"/>
</dbReference>
<evidence type="ECO:0000313" key="3">
    <source>
        <dbReference type="Proteomes" id="UP000008372"/>
    </source>
</evidence>
<dbReference type="InterPro" id="IPR051396">
    <property type="entry name" value="Bact_Antivir_Def_Nuclease"/>
</dbReference>
<dbReference type="RefSeq" id="WP_008306695.1">
    <property type="nucleotide sequence ID" value="NZ_BAEK01000094.1"/>
</dbReference>
<organism evidence="2 3">
    <name type="scientific">Paraglaciecola agarilytica NO2</name>
    <dbReference type="NCBI Taxonomy" id="1125747"/>
    <lineage>
        <taxon>Bacteria</taxon>
        <taxon>Pseudomonadati</taxon>
        <taxon>Pseudomonadota</taxon>
        <taxon>Gammaproteobacteria</taxon>
        <taxon>Alteromonadales</taxon>
        <taxon>Alteromonadaceae</taxon>
        <taxon>Paraglaciecola</taxon>
    </lineage>
</organism>
<dbReference type="SUPFAM" id="SSF52540">
    <property type="entry name" value="P-loop containing nucleoside triphosphate hydrolases"/>
    <property type="match status" value="1"/>
</dbReference>
<reference evidence="2 3" key="1">
    <citation type="journal article" date="2014" name="Environ. Microbiol.">
        <title>Comparative genomics of the marine bacterial genus Glaciecola reveals the high degree of genomic diversity and genomic characteristic for cold adaptation.</title>
        <authorList>
            <person name="Qin Q.L."/>
            <person name="Xie B.B."/>
            <person name="Yu Y."/>
            <person name="Shu Y.L."/>
            <person name="Rong J.C."/>
            <person name="Zhang Y.J."/>
            <person name="Zhao D.L."/>
            <person name="Chen X.L."/>
            <person name="Zhang X.Y."/>
            <person name="Chen B."/>
            <person name="Zhou B.C."/>
            <person name="Zhang Y.Z."/>
        </authorList>
    </citation>
    <scope>NUCLEOTIDE SEQUENCE [LARGE SCALE GENOMIC DNA]</scope>
    <source>
        <strain evidence="2 3">NO2</strain>
    </source>
</reference>
<dbReference type="InterPro" id="IPR041685">
    <property type="entry name" value="AAA_GajA/Old/RecF-like"/>
</dbReference>
<proteinExistence type="predicted"/>
<accession>A0ABQ0IET7</accession>